<keyword evidence="7" id="KW-1185">Reference proteome</keyword>
<comment type="cofactor">
    <cofactor evidence="1">
        <name>Zn(2+)</name>
        <dbReference type="ChEBI" id="CHEBI:29105"/>
    </cofactor>
</comment>
<dbReference type="GO" id="GO:0016788">
    <property type="term" value="F:hydrolase activity, acting on ester bonds"/>
    <property type="evidence" value="ECO:0007669"/>
    <property type="project" value="InterPro"/>
</dbReference>
<accession>A0A6M2BR10</accession>
<dbReference type="InterPro" id="IPR043795">
    <property type="entry name" value="N-alpha-Ac-DABA-like"/>
</dbReference>
<evidence type="ECO:0000256" key="3">
    <source>
        <dbReference type="ARBA" id="ARBA00022801"/>
    </source>
</evidence>
<dbReference type="GO" id="GO:0046872">
    <property type="term" value="F:metal ion binding"/>
    <property type="evidence" value="ECO:0007669"/>
    <property type="project" value="UniProtKB-KW"/>
</dbReference>
<comment type="caution">
    <text evidence="6">The sequence shown here is derived from an EMBL/GenBank/DDBJ whole genome shotgun (WGS) entry which is preliminary data.</text>
</comment>
<protein>
    <submittedName>
        <fullName evidence="6">Succinylglutamate desuccinylase/aspartoacylase family protein</fullName>
    </submittedName>
</protein>
<keyword evidence="2" id="KW-0479">Metal-binding</keyword>
<dbReference type="Pfam" id="PF24827">
    <property type="entry name" value="AstE_AspA_cat"/>
    <property type="match status" value="1"/>
</dbReference>
<dbReference type="GO" id="GO:0016811">
    <property type="term" value="F:hydrolase activity, acting on carbon-nitrogen (but not peptide) bonds, in linear amides"/>
    <property type="evidence" value="ECO:0007669"/>
    <property type="project" value="InterPro"/>
</dbReference>
<dbReference type="InterPro" id="IPR055438">
    <property type="entry name" value="AstE_AspA_cat"/>
</dbReference>
<name>A0A6M2BR10_9GAMM</name>
<dbReference type="Gene3D" id="3.40.630.10">
    <property type="entry name" value="Zn peptidases"/>
    <property type="match status" value="1"/>
</dbReference>
<dbReference type="PANTHER" id="PTHR37326">
    <property type="entry name" value="BLL3975 PROTEIN"/>
    <property type="match status" value="1"/>
</dbReference>
<evidence type="ECO:0000313" key="6">
    <source>
        <dbReference type="EMBL" id="NGY05036.1"/>
    </source>
</evidence>
<dbReference type="SUPFAM" id="SSF53187">
    <property type="entry name" value="Zn-dependent exopeptidases"/>
    <property type="match status" value="1"/>
</dbReference>
<evidence type="ECO:0000256" key="1">
    <source>
        <dbReference type="ARBA" id="ARBA00001947"/>
    </source>
</evidence>
<keyword evidence="4" id="KW-0862">Zinc</keyword>
<feature type="domain" description="Succinylglutamate desuccinylase/Aspartoacylase catalytic" evidence="5">
    <location>
        <begin position="48"/>
        <end position="227"/>
    </location>
</feature>
<sequence>MTAMAGNFEIGGQVLRPGEGRLVELPVVSLYTNTPVSLPVRVLHGREPGPTLFVSAALHGDEIIGVEIIRRLLLQRGLRQLRGTLLAVPVVNTLAFLHQSRYLPDRRDLNRSFPGSDKGSLAARLAKLFLREIVGRSQYGVDLHTGAIHRPNLPHIRGDLANPQTLRLAQAFGAPLLLNSTPRSGTLREYTTEHGIPVLLYEAGEALRFDEMAIRTGVRGLLNVMSALDMLPAARAATRLPEPVIARSSSWVRAAASGVLRVQVALGEQVRKGEVLGVIGDPFGGPETPVLASAHGVVVGSTALPLVYEGDALFHVARFDAPETAAGVARNIVAARRALKRARRSQPRVV</sequence>
<dbReference type="PANTHER" id="PTHR37326:SF2">
    <property type="entry name" value="SUCCINYLGLUTAMATE DESUCCINYLASE_ASPARTOACYLASE FAMILY PROTEIN"/>
    <property type="match status" value="1"/>
</dbReference>
<proteinExistence type="predicted"/>
<evidence type="ECO:0000256" key="2">
    <source>
        <dbReference type="ARBA" id="ARBA00022723"/>
    </source>
</evidence>
<keyword evidence="3" id="KW-0378">Hydrolase</keyword>
<dbReference type="AlphaFoldDB" id="A0A6M2BR10"/>
<evidence type="ECO:0000256" key="4">
    <source>
        <dbReference type="ARBA" id="ARBA00022833"/>
    </source>
</evidence>
<evidence type="ECO:0000259" key="5">
    <source>
        <dbReference type="Pfam" id="PF24827"/>
    </source>
</evidence>
<dbReference type="Proteomes" id="UP000472676">
    <property type="component" value="Unassembled WGS sequence"/>
</dbReference>
<dbReference type="InterPro" id="IPR053138">
    <property type="entry name" value="N-alpha-Ac-DABA_deacetylase"/>
</dbReference>
<dbReference type="PIRSF" id="PIRSF039012">
    <property type="entry name" value="ASP"/>
    <property type="match status" value="1"/>
</dbReference>
<organism evidence="6 7">
    <name type="scientific">Solimonas terrae</name>
    <dbReference type="NCBI Taxonomy" id="1396819"/>
    <lineage>
        <taxon>Bacteria</taxon>
        <taxon>Pseudomonadati</taxon>
        <taxon>Pseudomonadota</taxon>
        <taxon>Gammaproteobacteria</taxon>
        <taxon>Nevskiales</taxon>
        <taxon>Nevskiaceae</taxon>
        <taxon>Solimonas</taxon>
    </lineage>
</organism>
<dbReference type="EMBL" id="JAAMOW010000004">
    <property type="protein sequence ID" value="NGY05036.1"/>
    <property type="molecule type" value="Genomic_DNA"/>
</dbReference>
<gene>
    <name evidence="6" type="ORF">G7Y85_09680</name>
</gene>
<evidence type="ECO:0000313" key="7">
    <source>
        <dbReference type="Proteomes" id="UP000472676"/>
    </source>
</evidence>
<dbReference type="CDD" id="cd06251">
    <property type="entry name" value="M14_ASTE_ASPA-like"/>
    <property type="match status" value="1"/>
</dbReference>
<reference evidence="6 7" key="1">
    <citation type="journal article" date="2014" name="Int. J. Syst. Evol. Microbiol.">
        <title>Solimonas terrae sp. nov., isolated from soil.</title>
        <authorList>
            <person name="Kim S.J."/>
            <person name="Moon J.Y."/>
            <person name="Weon H.Y."/>
            <person name="Ahn J.H."/>
            <person name="Chen W.M."/>
            <person name="Kwon S.W."/>
        </authorList>
    </citation>
    <scope>NUCLEOTIDE SEQUENCE [LARGE SCALE GENOMIC DNA]</scope>
    <source>
        <strain evidence="6 7">KIS83-12</strain>
    </source>
</reference>